<evidence type="ECO:0000313" key="2">
    <source>
        <dbReference type="EMBL" id="KAG6373120.1"/>
    </source>
</evidence>
<protein>
    <submittedName>
        <fullName evidence="2">Uncharacterized protein</fullName>
    </submittedName>
</protein>
<dbReference type="Proteomes" id="UP000683000">
    <property type="component" value="Unassembled WGS sequence"/>
</dbReference>
<dbReference type="EMBL" id="JAGFBS010000023">
    <property type="protein sequence ID" value="KAG6373120.1"/>
    <property type="molecule type" value="Genomic_DNA"/>
</dbReference>
<feature type="signal peptide" evidence="1">
    <location>
        <begin position="1"/>
        <end position="22"/>
    </location>
</feature>
<evidence type="ECO:0000313" key="3">
    <source>
        <dbReference type="Proteomes" id="UP000683000"/>
    </source>
</evidence>
<dbReference type="AlphaFoldDB" id="A0A8I2YJ90"/>
<sequence>MNGLRLDLPLFLNLLSWGDTDCTTHPKIHYARTALMVSKELPSIIARWHQPPCSRTSTHHRARGGQITLERFAFTCVGTVIEKELDVIKDVLACPKEDLSMEDLTSLFIEDLILKLSALGFGGTPKFWSVLLRLTRTERQKARNTEKNPDLVRCFK</sequence>
<accession>A0A8I2YJ90</accession>
<feature type="chain" id="PRO_5034934183" evidence="1">
    <location>
        <begin position="23"/>
        <end position="156"/>
    </location>
</feature>
<name>A0A8I2YJ90_9AGAM</name>
<evidence type="ECO:0000256" key="1">
    <source>
        <dbReference type="SAM" id="SignalP"/>
    </source>
</evidence>
<keyword evidence="3" id="KW-1185">Reference proteome</keyword>
<proteinExistence type="predicted"/>
<dbReference type="OrthoDB" id="2678661at2759"/>
<comment type="caution">
    <text evidence="2">The sequence shown here is derived from an EMBL/GenBank/DDBJ whole genome shotgun (WGS) entry which is preliminary data.</text>
</comment>
<organism evidence="2 3">
    <name type="scientific">Boletus reticuloceps</name>
    <dbReference type="NCBI Taxonomy" id="495285"/>
    <lineage>
        <taxon>Eukaryota</taxon>
        <taxon>Fungi</taxon>
        <taxon>Dikarya</taxon>
        <taxon>Basidiomycota</taxon>
        <taxon>Agaricomycotina</taxon>
        <taxon>Agaricomycetes</taxon>
        <taxon>Agaricomycetidae</taxon>
        <taxon>Boletales</taxon>
        <taxon>Boletineae</taxon>
        <taxon>Boletaceae</taxon>
        <taxon>Boletoideae</taxon>
        <taxon>Boletus</taxon>
    </lineage>
</organism>
<reference evidence="2" key="1">
    <citation type="submission" date="2021-03" db="EMBL/GenBank/DDBJ databases">
        <title>Evolutionary innovations through gain and loss of genes in the ectomycorrhizal Boletales.</title>
        <authorList>
            <person name="Wu G."/>
            <person name="Miyauchi S."/>
            <person name="Morin E."/>
            <person name="Yang Z.-L."/>
            <person name="Xu J."/>
            <person name="Martin F.M."/>
        </authorList>
    </citation>
    <scope>NUCLEOTIDE SEQUENCE</scope>
    <source>
        <strain evidence="2">BR01</strain>
    </source>
</reference>
<gene>
    <name evidence="2" type="ORF">JVT61DRAFT_6722</name>
</gene>
<keyword evidence="1" id="KW-0732">Signal</keyword>